<evidence type="ECO:0000313" key="3">
    <source>
        <dbReference type="Proteomes" id="UP001574169"/>
    </source>
</evidence>
<accession>A0ABV4T9J7</accession>
<proteinExistence type="predicted"/>
<gene>
    <name evidence="2" type="ORF">AAGV28_05285</name>
</gene>
<reference evidence="2 3" key="1">
    <citation type="submission" date="2024-04" db="EMBL/GenBank/DDBJ databases">
        <title>New Clade of Flavobacterium.</title>
        <authorList>
            <person name="Matos L."/>
            <person name="Proenca D.N."/>
            <person name="Fransisco R.M."/>
            <person name="Chung A.P."/>
            <person name="Maccario L."/>
            <person name="Sorensen S.J."/>
            <person name="Morais P.V."/>
        </authorList>
    </citation>
    <scope>NUCLEOTIDE SEQUENCE [LARGE SCALE GENOMIC DNA]</scope>
    <source>
        <strain evidence="2 3">FZUC8N2.13</strain>
    </source>
</reference>
<dbReference type="Proteomes" id="UP001574169">
    <property type="component" value="Unassembled WGS sequence"/>
</dbReference>
<feature type="chain" id="PRO_5046908746" evidence="1">
    <location>
        <begin position="20"/>
        <end position="179"/>
    </location>
</feature>
<dbReference type="InterPro" id="IPR045607">
    <property type="entry name" value="DUF6452"/>
</dbReference>
<dbReference type="PROSITE" id="PS51257">
    <property type="entry name" value="PROKAR_LIPOPROTEIN"/>
    <property type="match status" value="1"/>
</dbReference>
<dbReference type="RefSeq" id="WP_373405782.1">
    <property type="nucleotide sequence ID" value="NZ_JBCFQL010000004.1"/>
</dbReference>
<evidence type="ECO:0000313" key="2">
    <source>
        <dbReference type="EMBL" id="MFA9190779.1"/>
    </source>
</evidence>
<keyword evidence="3" id="KW-1185">Reference proteome</keyword>
<feature type="signal peptide" evidence="1">
    <location>
        <begin position="1"/>
        <end position="19"/>
    </location>
</feature>
<name>A0ABV4T9J7_9FLAO</name>
<dbReference type="EMBL" id="JBCFQL010000004">
    <property type="protein sequence ID" value="MFA9190779.1"/>
    <property type="molecule type" value="Genomic_DNA"/>
</dbReference>
<dbReference type="Pfam" id="PF20050">
    <property type="entry name" value="DUF6452"/>
    <property type="match status" value="1"/>
</dbReference>
<protein>
    <submittedName>
        <fullName evidence="2">DUF6452 family protein</fullName>
    </submittedName>
</protein>
<sequence length="179" mass="19998">MKKTILLLLIFCFSFSSCEKDDICDANTVTTPRLVITFYDFNNSSVEKNVTNLTIIGEGMEEAVMFSGRTLINGSTVSIPLKVDAKTTTFRFILNFGSTNVAALPNEDIIQFNYETQNIFVSRACGFKTNYTLNPDSSNTAPPFVHTDGATADLKWMQYVAVKNSIIANENETHLEIYF</sequence>
<organism evidence="2 3">
    <name type="scientific">Flavobacterium zubiriense</name>
    <dbReference type="NCBI Taxonomy" id="3138075"/>
    <lineage>
        <taxon>Bacteria</taxon>
        <taxon>Pseudomonadati</taxon>
        <taxon>Bacteroidota</taxon>
        <taxon>Flavobacteriia</taxon>
        <taxon>Flavobacteriales</taxon>
        <taxon>Flavobacteriaceae</taxon>
        <taxon>Flavobacterium</taxon>
    </lineage>
</organism>
<comment type="caution">
    <text evidence="2">The sequence shown here is derived from an EMBL/GenBank/DDBJ whole genome shotgun (WGS) entry which is preliminary data.</text>
</comment>
<evidence type="ECO:0000256" key="1">
    <source>
        <dbReference type="SAM" id="SignalP"/>
    </source>
</evidence>
<keyword evidence="1" id="KW-0732">Signal</keyword>